<dbReference type="Gene3D" id="2.160.20.80">
    <property type="entry name" value="E3 ubiquitin-protein ligase SopA"/>
    <property type="match status" value="1"/>
</dbReference>
<evidence type="ECO:0008006" key="3">
    <source>
        <dbReference type="Google" id="ProtNLM"/>
    </source>
</evidence>
<dbReference type="PANTHER" id="PTHR14136">
    <property type="entry name" value="BTB_POZ DOMAIN-CONTAINING PROTEIN KCTD9"/>
    <property type="match status" value="1"/>
</dbReference>
<dbReference type="InterPro" id="IPR051082">
    <property type="entry name" value="Pentapeptide-BTB/POZ_domain"/>
</dbReference>
<evidence type="ECO:0000313" key="2">
    <source>
        <dbReference type="Proteomes" id="UP000868515"/>
    </source>
</evidence>
<dbReference type="PANTHER" id="PTHR14136:SF17">
    <property type="entry name" value="BTB_POZ DOMAIN-CONTAINING PROTEIN KCTD9"/>
    <property type="match status" value="1"/>
</dbReference>
<dbReference type="SUPFAM" id="SSF141571">
    <property type="entry name" value="Pentapeptide repeat-like"/>
    <property type="match status" value="1"/>
</dbReference>
<gene>
    <name evidence="1" type="ORF">R537_23830</name>
</gene>
<sequence length="239" mass="26502">MNAVELSKVLEQHKVWITSLGQEGSRADLRDVDLRDVDLYGANLRGADLCDADLRGANLRGADLRGANLRGADLRDVDLYGANLRDVDLYGANLRDVDLYGADLRGADLRDVDLYGANLRDVDLYDADLCDADLSSAKLPDLTFVIMGERYAITITNGEYVRAGCQNHTAEEWRKYSKHEIAEMDGRAALKFYPRLLDIIDFYLGKGSRPEWLTSKEYTGDILLTGESSNSQISADSGK</sequence>
<protein>
    <recommendedName>
        <fullName evidence="3">Pentapeptide repeat-containing protein</fullName>
    </recommendedName>
</protein>
<dbReference type="EMBL" id="NBPI01000026">
    <property type="protein sequence ID" value="OSD64219.1"/>
    <property type="molecule type" value="Genomic_DNA"/>
</dbReference>
<accession>A0A974KCU0</accession>
<comment type="caution">
    <text evidence="1">The sequence shown here is derived from an EMBL/GenBank/DDBJ whole genome shotgun (WGS) entry which is preliminary data.</text>
</comment>
<dbReference type="Proteomes" id="UP000868515">
    <property type="component" value="Unassembled WGS sequence"/>
</dbReference>
<reference evidence="1 2" key="1">
    <citation type="submission" date="2017-03" db="EMBL/GenBank/DDBJ databases">
        <title>Salmonella serotype comparative study.</title>
        <authorList>
            <person name="Liao J."/>
        </authorList>
    </citation>
    <scope>NUCLEOTIDE SEQUENCE [LARGE SCALE GENOMIC DNA]</scope>
    <source>
        <strain evidence="1 2">NY_FSL S10-1448</strain>
    </source>
</reference>
<organism evidence="1 2">
    <name type="scientific">Salmonella enterica subsp. enterica serovar Rough O:d:1,7</name>
    <dbReference type="NCBI Taxonomy" id="1974323"/>
    <lineage>
        <taxon>Bacteria</taxon>
        <taxon>Pseudomonadati</taxon>
        <taxon>Pseudomonadota</taxon>
        <taxon>Gammaproteobacteria</taxon>
        <taxon>Enterobacterales</taxon>
        <taxon>Enterobacteriaceae</taxon>
        <taxon>Salmonella</taxon>
    </lineage>
</organism>
<proteinExistence type="predicted"/>
<name>A0A974KCU0_SALET</name>
<dbReference type="Pfam" id="PF00805">
    <property type="entry name" value="Pentapeptide"/>
    <property type="match status" value="2"/>
</dbReference>
<dbReference type="RefSeq" id="WP_223365702.1">
    <property type="nucleotide sequence ID" value="NZ_NBPI01000026.1"/>
</dbReference>
<dbReference type="InterPro" id="IPR001646">
    <property type="entry name" value="5peptide_repeat"/>
</dbReference>
<dbReference type="AlphaFoldDB" id="A0A974KCU0"/>
<evidence type="ECO:0000313" key="1">
    <source>
        <dbReference type="EMBL" id="OSD64219.1"/>
    </source>
</evidence>